<gene>
    <name evidence="1" type="ORF">BJ138DRAFT_993031</name>
</gene>
<reference evidence="1" key="1">
    <citation type="journal article" date="2021" name="New Phytol.">
        <title>Evolutionary innovations through gain and loss of genes in the ectomycorrhizal Boletales.</title>
        <authorList>
            <person name="Wu G."/>
            <person name="Miyauchi S."/>
            <person name="Morin E."/>
            <person name="Kuo A."/>
            <person name="Drula E."/>
            <person name="Varga T."/>
            <person name="Kohler A."/>
            <person name="Feng B."/>
            <person name="Cao Y."/>
            <person name="Lipzen A."/>
            <person name="Daum C."/>
            <person name="Hundley H."/>
            <person name="Pangilinan J."/>
            <person name="Johnson J."/>
            <person name="Barry K."/>
            <person name="LaButti K."/>
            <person name="Ng V."/>
            <person name="Ahrendt S."/>
            <person name="Min B."/>
            <person name="Choi I.G."/>
            <person name="Park H."/>
            <person name="Plett J.M."/>
            <person name="Magnuson J."/>
            <person name="Spatafora J.W."/>
            <person name="Nagy L.G."/>
            <person name="Henrissat B."/>
            <person name="Grigoriev I.V."/>
            <person name="Yang Z.L."/>
            <person name="Xu J."/>
            <person name="Martin F.M."/>
        </authorList>
    </citation>
    <scope>NUCLEOTIDE SEQUENCE</scope>
    <source>
        <strain evidence="1">ATCC 28755</strain>
    </source>
</reference>
<protein>
    <submittedName>
        <fullName evidence="1">Uncharacterized protein</fullName>
    </submittedName>
</protein>
<keyword evidence="2" id="KW-1185">Reference proteome</keyword>
<evidence type="ECO:0000313" key="2">
    <source>
        <dbReference type="Proteomes" id="UP000790377"/>
    </source>
</evidence>
<name>A0ACB8A526_9AGAM</name>
<feature type="non-terminal residue" evidence="1">
    <location>
        <position position="1"/>
    </location>
</feature>
<organism evidence="1 2">
    <name type="scientific">Hygrophoropsis aurantiaca</name>
    <dbReference type="NCBI Taxonomy" id="72124"/>
    <lineage>
        <taxon>Eukaryota</taxon>
        <taxon>Fungi</taxon>
        <taxon>Dikarya</taxon>
        <taxon>Basidiomycota</taxon>
        <taxon>Agaricomycotina</taxon>
        <taxon>Agaricomycetes</taxon>
        <taxon>Agaricomycetidae</taxon>
        <taxon>Boletales</taxon>
        <taxon>Coniophorineae</taxon>
        <taxon>Hygrophoropsidaceae</taxon>
        <taxon>Hygrophoropsis</taxon>
    </lineage>
</organism>
<evidence type="ECO:0000313" key="1">
    <source>
        <dbReference type="EMBL" id="KAH7908122.1"/>
    </source>
</evidence>
<dbReference type="Proteomes" id="UP000790377">
    <property type="component" value="Unassembled WGS sequence"/>
</dbReference>
<feature type="non-terminal residue" evidence="1">
    <location>
        <position position="135"/>
    </location>
</feature>
<dbReference type="EMBL" id="MU267845">
    <property type="protein sequence ID" value="KAH7908122.1"/>
    <property type="molecule type" value="Genomic_DNA"/>
</dbReference>
<proteinExistence type="predicted"/>
<sequence>SSHVLFATSFAGLSEPWGNTTATISHINEASVLLIASDLSTCPWLLIKTNDLLVVEQLNLSDDPVSLTLSSCGEPVARLERRQAPLNIHFIDAESVFHFLWLTRQPCGGWKTPFAMNARTLTDMWRHFTIPSEWP</sequence>
<comment type="caution">
    <text evidence="1">The sequence shown here is derived from an EMBL/GenBank/DDBJ whole genome shotgun (WGS) entry which is preliminary data.</text>
</comment>
<accession>A0ACB8A526</accession>